<keyword evidence="2" id="KW-1185">Reference proteome</keyword>
<dbReference type="AlphaFoldDB" id="A0AAV8VNW9"/>
<name>A0AAV8VNW9_9CUCU</name>
<reference evidence="1 2" key="1">
    <citation type="journal article" date="2023" name="Insect Mol. Biol.">
        <title>Genome sequencing provides insights into the evolution of gene families encoding plant cell wall-degrading enzymes in longhorned beetles.</title>
        <authorList>
            <person name="Shin N.R."/>
            <person name="Okamura Y."/>
            <person name="Kirsch R."/>
            <person name="Pauchet Y."/>
        </authorList>
    </citation>
    <scope>NUCLEOTIDE SEQUENCE [LARGE SCALE GENOMIC DNA]</scope>
    <source>
        <strain evidence="1">EAD_L_NR</strain>
    </source>
</reference>
<evidence type="ECO:0000313" key="2">
    <source>
        <dbReference type="Proteomes" id="UP001159042"/>
    </source>
</evidence>
<evidence type="ECO:0000313" key="1">
    <source>
        <dbReference type="EMBL" id="KAJ8915485.1"/>
    </source>
</evidence>
<organism evidence="1 2">
    <name type="scientific">Exocentrus adspersus</name>
    <dbReference type="NCBI Taxonomy" id="1586481"/>
    <lineage>
        <taxon>Eukaryota</taxon>
        <taxon>Metazoa</taxon>
        <taxon>Ecdysozoa</taxon>
        <taxon>Arthropoda</taxon>
        <taxon>Hexapoda</taxon>
        <taxon>Insecta</taxon>
        <taxon>Pterygota</taxon>
        <taxon>Neoptera</taxon>
        <taxon>Endopterygota</taxon>
        <taxon>Coleoptera</taxon>
        <taxon>Polyphaga</taxon>
        <taxon>Cucujiformia</taxon>
        <taxon>Chrysomeloidea</taxon>
        <taxon>Cerambycidae</taxon>
        <taxon>Lamiinae</taxon>
        <taxon>Acanthocinini</taxon>
        <taxon>Exocentrus</taxon>
    </lineage>
</organism>
<sequence length="132" mass="15203">MVQTIVKILKPLESVTKIMSGQKYVTASSIIILTEGLHGVYSEMKNDNNFYELSKVIVETILNGIKQDLEIWKIRICNWRTVHQSIWKRFDEKKVVALLSGTTGTPQLKSIIEVQRYLEEPLISRDKDPVGW</sequence>
<protein>
    <submittedName>
        <fullName evidence="1">Uncharacterized protein</fullName>
    </submittedName>
</protein>
<gene>
    <name evidence="1" type="ORF">NQ315_003248</name>
</gene>
<accession>A0AAV8VNW9</accession>
<dbReference type="EMBL" id="JANEYG010000053">
    <property type="protein sequence ID" value="KAJ8915485.1"/>
    <property type="molecule type" value="Genomic_DNA"/>
</dbReference>
<dbReference type="Proteomes" id="UP001159042">
    <property type="component" value="Unassembled WGS sequence"/>
</dbReference>
<comment type="caution">
    <text evidence="1">The sequence shown here is derived from an EMBL/GenBank/DDBJ whole genome shotgun (WGS) entry which is preliminary data.</text>
</comment>
<proteinExistence type="predicted"/>